<dbReference type="EMBL" id="JAQQWI010000016">
    <property type="protein sequence ID" value="KAK8009364.1"/>
    <property type="molecule type" value="Genomic_DNA"/>
</dbReference>
<dbReference type="CDD" id="cd18186">
    <property type="entry name" value="BTB_POZ_ZBTB_KLHL-like"/>
    <property type="match status" value="1"/>
</dbReference>
<dbReference type="Proteomes" id="UP001396898">
    <property type="component" value="Unassembled WGS sequence"/>
</dbReference>
<feature type="compositionally biased region" description="Basic and acidic residues" evidence="1">
    <location>
        <begin position="76"/>
        <end position="88"/>
    </location>
</feature>
<gene>
    <name evidence="3" type="ORF">PG991_011915</name>
</gene>
<organism evidence="3 4">
    <name type="scientific">Apiospora marii</name>
    <dbReference type="NCBI Taxonomy" id="335849"/>
    <lineage>
        <taxon>Eukaryota</taxon>
        <taxon>Fungi</taxon>
        <taxon>Dikarya</taxon>
        <taxon>Ascomycota</taxon>
        <taxon>Pezizomycotina</taxon>
        <taxon>Sordariomycetes</taxon>
        <taxon>Xylariomycetidae</taxon>
        <taxon>Amphisphaeriales</taxon>
        <taxon>Apiosporaceae</taxon>
        <taxon>Apiospora</taxon>
    </lineage>
</organism>
<proteinExistence type="predicted"/>
<reference evidence="3 4" key="1">
    <citation type="submission" date="2023-01" db="EMBL/GenBank/DDBJ databases">
        <title>Analysis of 21 Apiospora genomes using comparative genomics revels a genus with tremendous synthesis potential of carbohydrate active enzymes and secondary metabolites.</title>
        <authorList>
            <person name="Sorensen T."/>
        </authorList>
    </citation>
    <scope>NUCLEOTIDE SEQUENCE [LARGE SCALE GENOMIC DNA]</scope>
    <source>
        <strain evidence="3 4">CBS 20057</strain>
    </source>
</reference>
<dbReference type="SMART" id="SM00225">
    <property type="entry name" value="BTB"/>
    <property type="match status" value="1"/>
</dbReference>
<evidence type="ECO:0000313" key="3">
    <source>
        <dbReference type="EMBL" id="KAK8009364.1"/>
    </source>
</evidence>
<protein>
    <recommendedName>
        <fullName evidence="2">BTB domain-containing protein</fullName>
    </recommendedName>
</protein>
<feature type="region of interest" description="Disordered" evidence="1">
    <location>
        <begin position="76"/>
        <end position="106"/>
    </location>
</feature>
<sequence>LYRTGEYSDLIISCGGTDYRVHRSIICPRSHFFAAACRNGFKEARTGKIILSDDDAQAVDLTVYYFYHLNYDPSHPREQPRNIVDNKDTGQTGASEDPPRKYPPGSDLVTHTKVYALAEKYLINGLKALALRKFNEAAAAHWACDEFLEAAQVAYESTVETDRGMRDAVVQTFYIHPELLDKEEVQGLFMMLPLLSYDLMMMHVRSARNWTAAPARPYNLARPADPAESSRWADKQRSNMFRFG</sequence>
<name>A0ABR1RGJ6_9PEZI</name>
<dbReference type="PROSITE" id="PS50097">
    <property type="entry name" value="BTB"/>
    <property type="match status" value="1"/>
</dbReference>
<dbReference type="PANTHER" id="PTHR47843">
    <property type="entry name" value="BTB DOMAIN-CONTAINING PROTEIN-RELATED"/>
    <property type="match status" value="1"/>
</dbReference>
<feature type="domain" description="BTB" evidence="2">
    <location>
        <begin position="8"/>
        <end position="75"/>
    </location>
</feature>
<feature type="non-terminal residue" evidence="3">
    <location>
        <position position="1"/>
    </location>
</feature>
<dbReference type="Pfam" id="PF00651">
    <property type="entry name" value="BTB"/>
    <property type="match status" value="1"/>
</dbReference>
<evidence type="ECO:0000259" key="2">
    <source>
        <dbReference type="PROSITE" id="PS50097"/>
    </source>
</evidence>
<dbReference type="PANTHER" id="PTHR47843:SF5">
    <property type="entry name" value="BTB_POZ DOMAIN PROTEIN"/>
    <property type="match status" value="1"/>
</dbReference>
<dbReference type="InterPro" id="IPR000210">
    <property type="entry name" value="BTB/POZ_dom"/>
</dbReference>
<comment type="caution">
    <text evidence="3">The sequence shown here is derived from an EMBL/GenBank/DDBJ whole genome shotgun (WGS) entry which is preliminary data.</text>
</comment>
<dbReference type="Gene3D" id="3.30.710.10">
    <property type="entry name" value="Potassium Channel Kv1.1, Chain A"/>
    <property type="match status" value="1"/>
</dbReference>
<accession>A0ABR1RGJ6</accession>
<evidence type="ECO:0000256" key="1">
    <source>
        <dbReference type="SAM" id="MobiDB-lite"/>
    </source>
</evidence>
<evidence type="ECO:0000313" key="4">
    <source>
        <dbReference type="Proteomes" id="UP001396898"/>
    </source>
</evidence>
<dbReference type="InterPro" id="IPR011333">
    <property type="entry name" value="SKP1/BTB/POZ_sf"/>
</dbReference>
<dbReference type="SUPFAM" id="SSF54695">
    <property type="entry name" value="POZ domain"/>
    <property type="match status" value="1"/>
</dbReference>
<keyword evidence="4" id="KW-1185">Reference proteome</keyword>